<gene>
    <name evidence="3" type="ORF">EDD74_10135</name>
    <name evidence="2" type="ORF">FAEUMB_07300</name>
</gene>
<dbReference type="Proteomes" id="UP000294613">
    <property type="component" value="Unassembled WGS sequence"/>
</dbReference>
<evidence type="ECO:0000313" key="5">
    <source>
        <dbReference type="Proteomes" id="UP000702954"/>
    </source>
</evidence>
<dbReference type="EMBL" id="SLZV01000001">
    <property type="protein sequence ID" value="TCS70187.1"/>
    <property type="molecule type" value="Genomic_DNA"/>
</dbReference>
<dbReference type="Proteomes" id="UP000702954">
    <property type="component" value="Unassembled WGS sequence"/>
</dbReference>
<evidence type="ECO:0000256" key="1">
    <source>
        <dbReference type="ARBA" id="ARBA00022723"/>
    </source>
</evidence>
<dbReference type="InterPro" id="IPR000787">
    <property type="entry name" value="Peptidase_M29"/>
</dbReference>
<evidence type="ECO:0000313" key="3">
    <source>
        <dbReference type="EMBL" id="TCS70187.1"/>
    </source>
</evidence>
<dbReference type="PANTHER" id="PTHR34448:SF1">
    <property type="entry name" value="BLL6088 PROTEIN"/>
    <property type="match status" value="1"/>
</dbReference>
<keyword evidence="5" id="KW-1185">Reference proteome</keyword>
<organism evidence="3 4">
    <name type="scientific">Faecalimonas umbilicata</name>
    <dbReference type="NCBI Taxonomy" id="1912855"/>
    <lineage>
        <taxon>Bacteria</taxon>
        <taxon>Bacillati</taxon>
        <taxon>Bacillota</taxon>
        <taxon>Clostridia</taxon>
        <taxon>Lachnospirales</taxon>
        <taxon>Lachnospiraceae</taxon>
        <taxon>Faecalimonas</taxon>
    </lineage>
</organism>
<dbReference type="GO" id="GO:0008237">
    <property type="term" value="F:metallopeptidase activity"/>
    <property type="evidence" value="ECO:0007669"/>
    <property type="project" value="UniProtKB-KW"/>
</dbReference>
<dbReference type="GO" id="GO:0046872">
    <property type="term" value="F:metal ion binding"/>
    <property type="evidence" value="ECO:0007669"/>
    <property type="project" value="UniProtKB-KW"/>
</dbReference>
<dbReference type="AlphaFoldDB" id="A0A4R3JSI0"/>
<reference evidence="2 5" key="1">
    <citation type="journal article" date="2018" name="Int. J. Syst. Evol. Microbiol.">
        <title>Draft Genome Sequence of Faecalimonas umbilicata JCM 30896T, an Acetate-Producing Bacterium Isolated from Human Feces.</title>
        <authorList>
            <person name="Sakamoto M."/>
            <person name="Ikeyama N."/>
            <person name="Yuki M."/>
            <person name="Ohkuma M."/>
        </authorList>
    </citation>
    <scope>NUCLEOTIDE SEQUENCE [LARGE SCALE GENOMIC DNA]</scope>
    <source>
        <strain evidence="2 5">EGH7</strain>
    </source>
</reference>
<name>A0A4R3JSI0_9FIRM</name>
<sequence>MWNEQWKEENEIFHERHDLTIERIRMIGTEQTAAEQFRPYFRHVAEFLLFVEEVRAMVEDGSWEKLSFEEMKEINHKLYADISEENYGTSYANPAWAVEKLGEDFGTFLSFLYTEMRAQIGYAYEGKLKYNTICNELFIEIYNCFEDAQCPEFRELKEIVYWYASDYCDVFLADRIEEQISPDCGVFVPMLAKTDVSDERFIFRTGEWITDYEIQTMRHLNSLPEETIQKMADTYTEGFRRGFILGGKDLSKKKTVNVLYSAGFERMIQYAIRNFEKMGLRPLIFRAANSVVTKKNHQKSGYYGAVNKQFEYDHRADQALFLDKKYTERKLDVIKNTYEKQKELAACYAGPAWIDPFGEPPFSPERKSEVFSYTDKQEELLQAFASKSSQMINQYIKGEERSFTIISYPKPEIGEDYEAIFNDTIEINAVDSEVYGQIQQTMIDALDQGEYVHIIGRGKNQTDIKVRLHALNDPEKETIFENCGSDVNIPAGEVFTSPTLEGTNGTLFVSEVYLHGMQYKDLKIEFQDGMITDYTCANFEKEEENKTYVRENILHNHETLPLGEFAIGTNTTAYVMVNKYQIADKMTILIAEKMGPHFAVGDTCYSWNEENRVYNPNGKEIIAKDNTISILRKEDVNKAYFQCHTDITIPYEELAEISVIRKDGSKIELLKDMRFVLPGTESLNEPLDRMDAENA</sequence>
<keyword evidence="1" id="KW-0479">Metal-binding</keyword>
<reference evidence="3 4" key="2">
    <citation type="submission" date="2019-03" db="EMBL/GenBank/DDBJ databases">
        <title>Genomic Encyclopedia of Type Strains, Phase IV (KMG-IV): sequencing the most valuable type-strain genomes for metagenomic binning, comparative biology and taxonomic classification.</title>
        <authorList>
            <person name="Goeker M."/>
        </authorList>
    </citation>
    <scope>NUCLEOTIDE SEQUENCE [LARGE SCALE GENOMIC DNA]</scope>
    <source>
        <strain evidence="3 4">DSM 103426</strain>
    </source>
</reference>
<evidence type="ECO:0000313" key="4">
    <source>
        <dbReference type="Proteomes" id="UP000294613"/>
    </source>
</evidence>
<dbReference type="PANTHER" id="PTHR34448">
    <property type="entry name" value="AMINOPEPTIDASE"/>
    <property type="match status" value="1"/>
</dbReference>
<dbReference type="EMBL" id="BHEO01000002">
    <property type="protein sequence ID" value="GBU04189.1"/>
    <property type="molecule type" value="Genomic_DNA"/>
</dbReference>
<keyword evidence="3" id="KW-0645">Protease</keyword>
<dbReference type="GO" id="GO:0004177">
    <property type="term" value="F:aminopeptidase activity"/>
    <property type="evidence" value="ECO:0007669"/>
    <property type="project" value="InterPro"/>
</dbReference>
<dbReference type="Pfam" id="PF02073">
    <property type="entry name" value="Peptidase_M29"/>
    <property type="match status" value="1"/>
</dbReference>
<dbReference type="SUPFAM" id="SSF144052">
    <property type="entry name" value="Thermophilic metalloprotease-like"/>
    <property type="match status" value="1"/>
</dbReference>
<evidence type="ECO:0000313" key="2">
    <source>
        <dbReference type="EMBL" id="GBU04189.1"/>
    </source>
</evidence>
<accession>A0A4R3JSI0</accession>
<comment type="caution">
    <text evidence="3">The sequence shown here is derived from an EMBL/GenBank/DDBJ whole genome shotgun (WGS) entry which is preliminary data.</text>
</comment>
<dbReference type="InterPro" id="IPR052170">
    <property type="entry name" value="M29_Exopeptidase"/>
</dbReference>
<keyword evidence="3" id="KW-0482">Metalloprotease</keyword>
<dbReference type="RefSeq" id="WP_116441196.1">
    <property type="nucleotide sequence ID" value="NZ_BHEO01000002.1"/>
</dbReference>
<proteinExistence type="predicted"/>
<dbReference type="GO" id="GO:0006508">
    <property type="term" value="P:proteolysis"/>
    <property type="evidence" value="ECO:0007669"/>
    <property type="project" value="UniProtKB-KW"/>
</dbReference>
<protein>
    <submittedName>
        <fullName evidence="3">Thermophilic metalloprotease (M29)</fullName>
    </submittedName>
</protein>
<keyword evidence="3" id="KW-0378">Hydrolase</keyword>